<sequence length="114" mass="11948">MPVKYSNGRQEKDLEGRKQSIKCDGAKTSILFKKYLGGGVIGAYEGVIKGVKAFEAGMERGIVLVRDVDDVFNSVVAGFGTRALFKVVSGVRSTGVAAAIGGNAAGIAIARTYF</sequence>
<gene>
    <name evidence="1" type="ORF">Tco_0769720</name>
</gene>
<dbReference type="Proteomes" id="UP001151760">
    <property type="component" value="Unassembled WGS sequence"/>
</dbReference>
<evidence type="ECO:0000313" key="2">
    <source>
        <dbReference type="Proteomes" id="UP001151760"/>
    </source>
</evidence>
<reference evidence="1" key="1">
    <citation type="journal article" date="2022" name="Int. J. Mol. Sci.">
        <title>Draft Genome of Tanacetum Coccineum: Genomic Comparison of Closely Related Tanacetum-Family Plants.</title>
        <authorList>
            <person name="Yamashiro T."/>
            <person name="Shiraishi A."/>
            <person name="Nakayama K."/>
            <person name="Satake H."/>
        </authorList>
    </citation>
    <scope>NUCLEOTIDE SEQUENCE</scope>
</reference>
<evidence type="ECO:0000313" key="1">
    <source>
        <dbReference type="EMBL" id="GJS87084.1"/>
    </source>
</evidence>
<name>A0ABQ4ZA68_9ASTR</name>
<protein>
    <recommendedName>
        <fullName evidence="3">Mitochondrial inner membrane translocase subunit Tim17/Tim22/Tim23/peroxisomal protein PMP24</fullName>
    </recommendedName>
</protein>
<dbReference type="EMBL" id="BQNB010011170">
    <property type="protein sequence ID" value="GJS87084.1"/>
    <property type="molecule type" value="Genomic_DNA"/>
</dbReference>
<proteinExistence type="predicted"/>
<comment type="caution">
    <text evidence="1">The sequence shown here is derived from an EMBL/GenBank/DDBJ whole genome shotgun (WGS) entry which is preliminary data.</text>
</comment>
<evidence type="ECO:0008006" key="3">
    <source>
        <dbReference type="Google" id="ProtNLM"/>
    </source>
</evidence>
<keyword evidence="2" id="KW-1185">Reference proteome</keyword>
<organism evidence="1 2">
    <name type="scientific">Tanacetum coccineum</name>
    <dbReference type="NCBI Taxonomy" id="301880"/>
    <lineage>
        <taxon>Eukaryota</taxon>
        <taxon>Viridiplantae</taxon>
        <taxon>Streptophyta</taxon>
        <taxon>Embryophyta</taxon>
        <taxon>Tracheophyta</taxon>
        <taxon>Spermatophyta</taxon>
        <taxon>Magnoliopsida</taxon>
        <taxon>eudicotyledons</taxon>
        <taxon>Gunneridae</taxon>
        <taxon>Pentapetalae</taxon>
        <taxon>asterids</taxon>
        <taxon>campanulids</taxon>
        <taxon>Asterales</taxon>
        <taxon>Asteraceae</taxon>
        <taxon>Asteroideae</taxon>
        <taxon>Anthemideae</taxon>
        <taxon>Anthemidinae</taxon>
        <taxon>Tanacetum</taxon>
    </lineage>
</organism>
<accession>A0ABQ4ZA68</accession>
<reference evidence="1" key="2">
    <citation type="submission" date="2022-01" db="EMBL/GenBank/DDBJ databases">
        <authorList>
            <person name="Yamashiro T."/>
            <person name="Shiraishi A."/>
            <person name="Satake H."/>
            <person name="Nakayama K."/>
        </authorList>
    </citation>
    <scope>NUCLEOTIDE SEQUENCE</scope>
</reference>